<evidence type="ECO:0000256" key="1">
    <source>
        <dbReference type="SAM" id="Phobius"/>
    </source>
</evidence>
<dbReference type="Proteomes" id="UP001319180">
    <property type="component" value="Unassembled WGS sequence"/>
</dbReference>
<reference evidence="2 3" key="1">
    <citation type="submission" date="2021-05" db="EMBL/GenBank/DDBJ databases">
        <title>A Polyphasic approach of four new species of the genus Ohtaekwangia: Ohtaekwangia histidinii sp. nov., Ohtaekwangia cretensis sp. nov., Ohtaekwangia indiensis sp. nov., Ohtaekwangia reichenbachii sp. nov. from diverse environment.</title>
        <authorList>
            <person name="Octaviana S."/>
        </authorList>
    </citation>
    <scope>NUCLEOTIDE SEQUENCE [LARGE SCALE GENOMIC DNA]</scope>
    <source>
        <strain evidence="2 3">PWU37</strain>
    </source>
</reference>
<organism evidence="2 3">
    <name type="scientific">Dawidia soli</name>
    <dbReference type="NCBI Taxonomy" id="2782352"/>
    <lineage>
        <taxon>Bacteria</taxon>
        <taxon>Pseudomonadati</taxon>
        <taxon>Bacteroidota</taxon>
        <taxon>Cytophagia</taxon>
        <taxon>Cytophagales</taxon>
        <taxon>Chryseotaleaceae</taxon>
        <taxon>Dawidia</taxon>
    </lineage>
</organism>
<keyword evidence="1" id="KW-1133">Transmembrane helix</keyword>
<dbReference type="RefSeq" id="WP_254090489.1">
    <property type="nucleotide sequence ID" value="NZ_JAHESC010000015.1"/>
</dbReference>
<dbReference type="AlphaFoldDB" id="A0AAP2D964"/>
<protein>
    <submittedName>
        <fullName evidence="2">Uncharacterized protein</fullName>
    </submittedName>
</protein>
<name>A0AAP2D964_9BACT</name>
<accession>A0AAP2D964</accession>
<dbReference type="EMBL" id="JAHESC010000015">
    <property type="protein sequence ID" value="MBT1687257.1"/>
    <property type="molecule type" value="Genomic_DNA"/>
</dbReference>
<keyword evidence="1" id="KW-0472">Membrane</keyword>
<proteinExistence type="predicted"/>
<feature type="transmembrane region" description="Helical" evidence="1">
    <location>
        <begin position="6"/>
        <end position="31"/>
    </location>
</feature>
<evidence type="ECO:0000313" key="3">
    <source>
        <dbReference type="Proteomes" id="UP001319180"/>
    </source>
</evidence>
<evidence type="ECO:0000313" key="2">
    <source>
        <dbReference type="EMBL" id="MBT1687257.1"/>
    </source>
</evidence>
<sequence>MISKVLKILAILFGVALLALIGVIIFVAYVFRDFDRPPPRTKEHLGRWYKKFDQLYPDSTILHIAEDLEYMNDIFRRVPDRYDIMLTHAGYGHIGDRLYYKNCLSGRRYLPPTQCNIDSVFEGDELNVFLQKVKFLKEHHITAYSGPDLVFNGNFHLDIADYQNRSDMRFFAREIGTDTALLRRTEWVILDNRCGLLLIGSKHSWD</sequence>
<keyword evidence="3" id="KW-1185">Reference proteome</keyword>
<keyword evidence="1" id="KW-0812">Transmembrane</keyword>
<comment type="caution">
    <text evidence="2">The sequence shown here is derived from an EMBL/GenBank/DDBJ whole genome shotgun (WGS) entry which is preliminary data.</text>
</comment>
<gene>
    <name evidence="2" type="ORF">KK078_11850</name>
</gene>